<proteinExistence type="predicted"/>
<feature type="region of interest" description="Disordered" evidence="1">
    <location>
        <begin position="51"/>
        <end position="81"/>
    </location>
</feature>
<reference evidence="2" key="1">
    <citation type="journal article" date="2013" name="Nature">
        <title>Draft genome of the wheat A-genome progenitor Triticum urartu.</title>
        <authorList>
            <person name="Ling H.Q."/>
            <person name="Zhao S."/>
            <person name="Liu D."/>
            <person name="Wang J."/>
            <person name="Sun H."/>
            <person name="Zhang C."/>
            <person name="Fan H."/>
            <person name="Li D."/>
            <person name="Dong L."/>
            <person name="Tao Y."/>
            <person name="Gao C."/>
            <person name="Wu H."/>
            <person name="Li Y."/>
            <person name="Cui Y."/>
            <person name="Guo X."/>
            <person name="Zheng S."/>
            <person name="Wang B."/>
            <person name="Yu K."/>
            <person name="Liang Q."/>
            <person name="Yang W."/>
            <person name="Lou X."/>
            <person name="Chen J."/>
            <person name="Feng M."/>
            <person name="Jian J."/>
            <person name="Zhang X."/>
            <person name="Luo G."/>
            <person name="Jiang Y."/>
            <person name="Liu J."/>
            <person name="Wang Z."/>
            <person name="Sha Y."/>
            <person name="Zhang B."/>
            <person name="Wu H."/>
            <person name="Tang D."/>
            <person name="Shen Q."/>
            <person name="Xue P."/>
            <person name="Zou S."/>
            <person name="Wang X."/>
            <person name="Liu X."/>
            <person name="Wang F."/>
            <person name="Yang Y."/>
            <person name="An X."/>
            <person name="Dong Z."/>
            <person name="Zhang K."/>
            <person name="Zhang X."/>
            <person name="Luo M.C."/>
            <person name="Dvorak J."/>
            <person name="Tong Y."/>
            <person name="Wang J."/>
            <person name="Yang H."/>
            <person name="Li Z."/>
            <person name="Wang D."/>
            <person name="Zhang A."/>
            <person name="Wang J."/>
        </authorList>
    </citation>
    <scope>NUCLEOTIDE SEQUENCE</scope>
</reference>
<dbReference type="OMA" id="GEEMDGF"/>
<feature type="compositionally biased region" description="Basic and acidic residues" evidence="1">
    <location>
        <begin position="52"/>
        <end position="64"/>
    </location>
</feature>
<feature type="compositionally biased region" description="Gly residues" evidence="1">
    <location>
        <begin position="65"/>
        <end position="78"/>
    </location>
</feature>
<sequence length="103" mass="10284">MGVTMSSSMVAGGGGEEMDGFVAGLRPAGHLHTSTAGIGGALLLCRRRGRGRIGDDDRANKGRDGVGGYSGGGGGVGQGLNNSGAVQSRRYSFLTSVATIDNQ</sequence>
<protein>
    <submittedName>
        <fullName evidence="2">Uncharacterized protein</fullName>
    </submittedName>
</protein>
<evidence type="ECO:0000313" key="2">
    <source>
        <dbReference type="EMBL" id="EMS56127.1"/>
    </source>
</evidence>
<organism evidence="2">
    <name type="scientific">Triticum urartu</name>
    <name type="common">Red wild einkorn</name>
    <name type="synonym">Crithodium urartu</name>
    <dbReference type="NCBI Taxonomy" id="4572"/>
    <lineage>
        <taxon>Eukaryota</taxon>
        <taxon>Viridiplantae</taxon>
        <taxon>Streptophyta</taxon>
        <taxon>Embryophyta</taxon>
        <taxon>Tracheophyta</taxon>
        <taxon>Spermatophyta</taxon>
        <taxon>Magnoliopsida</taxon>
        <taxon>Liliopsida</taxon>
        <taxon>Poales</taxon>
        <taxon>Poaceae</taxon>
        <taxon>BOP clade</taxon>
        <taxon>Pooideae</taxon>
        <taxon>Triticodae</taxon>
        <taxon>Triticeae</taxon>
        <taxon>Triticinae</taxon>
        <taxon>Triticum</taxon>
    </lineage>
</organism>
<accession>M7Z806</accession>
<evidence type="ECO:0000256" key="1">
    <source>
        <dbReference type="SAM" id="MobiDB-lite"/>
    </source>
</evidence>
<gene>
    <name evidence="2" type="ORF">TRIUR3_20498</name>
</gene>
<dbReference type="EMBL" id="KD162534">
    <property type="protein sequence ID" value="EMS56127.1"/>
    <property type="molecule type" value="Genomic_DNA"/>
</dbReference>
<dbReference type="AlphaFoldDB" id="M7Z806"/>
<name>M7Z806_TRIUA</name>